<evidence type="ECO:0000256" key="1">
    <source>
        <dbReference type="SAM" id="SignalP"/>
    </source>
</evidence>
<keyword evidence="1" id="KW-0732">Signal</keyword>
<evidence type="ECO:0000259" key="2">
    <source>
        <dbReference type="Pfam" id="PF20203"/>
    </source>
</evidence>
<reference evidence="3 4" key="1">
    <citation type="submission" date="2020-02" db="EMBL/GenBank/DDBJ databases">
        <title>Genome sequencing for Draconibacterium sp. strain M1.</title>
        <authorList>
            <person name="Park S.-J."/>
        </authorList>
    </citation>
    <scope>NUCLEOTIDE SEQUENCE [LARGE SCALE GENOMIC DNA]</scope>
    <source>
        <strain evidence="3 4">M1</strain>
    </source>
</reference>
<gene>
    <name evidence="3" type="ORF">G0Q07_03995</name>
</gene>
<feature type="signal peptide" evidence="1">
    <location>
        <begin position="1"/>
        <end position="19"/>
    </location>
</feature>
<name>A0A6C0RAC1_9BACT</name>
<dbReference type="Proteomes" id="UP000474630">
    <property type="component" value="Chromosome"/>
</dbReference>
<organism evidence="3 4">
    <name type="scientific">Draconibacterium halophilum</name>
    <dbReference type="NCBI Taxonomy" id="2706887"/>
    <lineage>
        <taxon>Bacteria</taxon>
        <taxon>Pseudomonadati</taxon>
        <taxon>Bacteroidota</taxon>
        <taxon>Bacteroidia</taxon>
        <taxon>Marinilabiliales</taxon>
        <taxon>Prolixibacteraceae</taxon>
        <taxon>Draconibacterium</taxon>
    </lineage>
</organism>
<dbReference type="KEGG" id="drc:G0Q07_03995"/>
<proteinExistence type="predicted"/>
<evidence type="ECO:0000313" key="4">
    <source>
        <dbReference type="Proteomes" id="UP000474630"/>
    </source>
</evidence>
<evidence type="ECO:0000313" key="3">
    <source>
        <dbReference type="EMBL" id="QIA06946.1"/>
    </source>
</evidence>
<dbReference type="PROSITE" id="PS51257">
    <property type="entry name" value="PROKAR_LIPOPROTEIN"/>
    <property type="match status" value="1"/>
</dbReference>
<protein>
    <recommendedName>
        <fullName evidence="2">DUF6565 domain-containing protein</fullName>
    </recommendedName>
</protein>
<feature type="domain" description="DUF6565" evidence="2">
    <location>
        <begin position="38"/>
        <end position="147"/>
    </location>
</feature>
<accession>A0A6C0RAC1</accession>
<dbReference type="RefSeq" id="WP_163344875.1">
    <property type="nucleotide sequence ID" value="NZ_CP048409.1"/>
</dbReference>
<dbReference type="Pfam" id="PF20203">
    <property type="entry name" value="DUF6565"/>
    <property type="match status" value="1"/>
</dbReference>
<sequence length="156" mass="18298">MKYSTYFIVCCLVGLVACATPTSKQDYLNRFEGFVERVEDNHKKYSRKDWEWADEKFEKYNSEWYLEFSDDFTLEDQIKIKGLIIKYHALKNKESVGDMLRDLFKDDANKIGDKVEKYIDEDFDEDLDKIIDGATEIGDSAVKVIEDAVRVLDESF</sequence>
<dbReference type="InterPro" id="IPR046695">
    <property type="entry name" value="DUF6565"/>
</dbReference>
<dbReference type="AlphaFoldDB" id="A0A6C0RAC1"/>
<dbReference type="EMBL" id="CP048409">
    <property type="protein sequence ID" value="QIA06946.1"/>
    <property type="molecule type" value="Genomic_DNA"/>
</dbReference>
<feature type="chain" id="PRO_5025470891" description="DUF6565 domain-containing protein" evidence="1">
    <location>
        <begin position="20"/>
        <end position="156"/>
    </location>
</feature>
<keyword evidence="4" id="KW-1185">Reference proteome</keyword>